<evidence type="ECO:0000256" key="1">
    <source>
        <dbReference type="ARBA" id="ARBA00010060"/>
    </source>
</evidence>
<evidence type="ECO:0000256" key="10">
    <source>
        <dbReference type="RuleBase" id="RU364013"/>
    </source>
</evidence>
<keyword evidence="8 9" id="KW-0539">Nucleus</keyword>
<dbReference type="CDD" id="cd13230">
    <property type="entry name" value="PH1_SSRP1-like"/>
    <property type="match status" value="1"/>
</dbReference>
<evidence type="ECO:0000313" key="14">
    <source>
        <dbReference type="Proteomes" id="UP000054560"/>
    </source>
</evidence>
<dbReference type="STRING" id="667725.A0A0L0GFP0"/>
<protein>
    <recommendedName>
        <fullName evidence="10">FACT complex subunit SSRP1</fullName>
    </recommendedName>
</protein>
<keyword evidence="4 10" id="KW-0227">DNA damage</keyword>
<dbReference type="InterPro" id="IPR009071">
    <property type="entry name" value="HMG_box_dom"/>
</dbReference>
<dbReference type="InterPro" id="IPR011993">
    <property type="entry name" value="PH-like_dom_sf"/>
</dbReference>
<dbReference type="Pfam" id="PF00505">
    <property type="entry name" value="HMG_box"/>
    <property type="match status" value="1"/>
</dbReference>
<evidence type="ECO:0000256" key="5">
    <source>
        <dbReference type="ARBA" id="ARBA00023015"/>
    </source>
</evidence>
<keyword evidence="3 10" id="KW-0235">DNA replication</keyword>
<dbReference type="GeneID" id="25900734"/>
<evidence type="ECO:0000259" key="12">
    <source>
        <dbReference type="PROSITE" id="PS50118"/>
    </source>
</evidence>
<dbReference type="SMART" id="SM01287">
    <property type="entry name" value="Rtt106"/>
    <property type="match status" value="1"/>
</dbReference>
<keyword evidence="5 10" id="KW-0805">Transcription regulation</keyword>
<dbReference type="GO" id="GO:0006260">
    <property type="term" value="P:DNA replication"/>
    <property type="evidence" value="ECO:0007669"/>
    <property type="project" value="UniProtKB-KW"/>
</dbReference>
<dbReference type="GO" id="GO:0003677">
    <property type="term" value="F:DNA binding"/>
    <property type="evidence" value="ECO:0007669"/>
    <property type="project" value="UniProtKB-UniRule"/>
</dbReference>
<dbReference type="PROSITE" id="PS50118">
    <property type="entry name" value="HMG_BOX_2"/>
    <property type="match status" value="1"/>
</dbReference>
<proteinExistence type="inferred from homology"/>
<sequence>MIPARNFVTFEVDDKSCFEVPASSIQNVQLDRMKKQELVIEFKGADAKQFYKALSKITNQGAKKSKAIASFPDMTCKTPRGRYEMELYTDHVHLHGAKYSYKLHHKAIQRIFLLPKPDLFSVYLAIYVSPAIRQGQTSYPFFIMELPRPRDGLEDDDKIDVEMNMDETELAKYDGLNKIMSGPLFEVLSRVLKILSGKKITVPSTNFQSKINLGSPCMSCSLKNETGLLYILESALMFVLKPPTYVHFKEILMAEFDRQGGTTSRTFRLNIETKTMGTHTFSNITAEEYNNLKTFLVEKKVNVDELAQADYNYAALGNQQVGTDHYAERMKQDGDEGSSGSSEDEDFAPGQESDVEEEYDSEAGQGSSGGDSDASSDGGESDDSTNKKPKKSKATAKKEKSPSAAKKRKSKGKVDPNKPKRPATAYIIFSADKRPEMLKEYPGLSLGDFSKKLGDLWKETSEEDRKPYVKQAAEKKKEYEIAMAKYKIDHPESDNESGPKAKKSKASSTPSKLKQTKLTSSKPARNSSTPNDKKVYSAEFIEDSDDMLSN</sequence>
<dbReference type="InterPro" id="IPR048993">
    <property type="entry name" value="SSRP1-like_PH1"/>
</dbReference>
<evidence type="ECO:0000256" key="7">
    <source>
        <dbReference type="ARBA" id="ARBA00023204"/>
    </source>
</evidence>
<name>A0A0L0GFP0_9EUKA</name>
<evidence type="ECO:0000256" key="8">
    <source>
        <dbReference type="ARBA" id="ARBA00023242"/>
    </source>
</evidence>
<keyword evidence="14" id="KW-1185">Reference proteome</keyword>
<feature type="compositionally biased region" description="Acidic residues" evidence="11">
    <location>
        <begin position="342"/>
        <end position="361"/>
    </location>
</feature>
<dbReference type="OrthoDB" id="498543at2759"/>
<dbReference type="InterPro" id="IPR013719">
    <property type="entry name" value="RTT106/SPT16-like_middle_dom"/>
</dbReference>
<dbReference type="GO" id="GO:0035101">
    <property type="term" value="C:FACT complex"/>
    <property type="evidence" value="ECO:0007669"/>
    <property type="project" value="TreeGrafter"/>
</dbReference>
<dbReference type="GO" id="GO:0031491">
    <property type="term" value="F:nucleosome binding"/>
    <property type="evidence" value="ECO:0007669"/>
    <property type="project" value="TreeGrafter"/>
</dbReference>
<dbReference type="Gene3D" id="2.30.29.150">
    <property type="match status" value="1"/>
</dbReference>
<dbReference type="InterPro" id="IPR036910">
    <property type="entry name" value="HMG_box_dom_sf"/>
</dbReference>
<feature type="compositionally biased region" description="Low complexity" evidence="11">
    <location>
        <begin position="506"/>
        <end position="523"/>
    </location>
</feature>
<dbReference type="GO" id="GO:0006281">
    <property type="term" value="P:DNA repair"/>
    <property type="evidence" value="ECO:0007669"/>
    <property type="project" value="UniProtKB-KW"/>
</dbReference>
<dbReference type="Pfam" id="PF03531">
    <property type="entry name" value="SSrecog"/>
    <property type="match status" value="1"/>
</dbReference>
<dbReference type="InterPro" id="IPR050454">
    <property type="entry name" value="RTT106/SSRP1_HistChap/FACT"/>
</dbReference>
<dbReference type="Gene3D" id="1.10.30.10">
    <property type="entry name" value="High mobility group box domain"/>
    <property type="match status" value="1"/>
</dbReference>
<dbReference type="PANTHER" id="PTHR45849:SF1">
    <property type="entry name" value="FACT COMPLEX SUBUNIT SSRP1"/>
    <property type="match status" value="1"/>
</dbReference>
<dbReference type="Pfam" id="PF08512">
    <property type="entry name" value="Rttp106-like_middle"/>
    <property type="match status" value="1"/>
</dbReference>
<feature type="compositionally biased region" description="Low complexity" evidence="11">
    <location>
        <begin position="362"/>
        <end position="378"/>
    </location>
</feature>
<feature type="DNA-binding region" description="HMG box" evidence="9">
    <location>
        <begin position="419"/>
        <end position="487"/>
    </location>
</feature>
<keyword evidence="2 10" id="KW-0158">Chromosome</keyword>
<dbReference type="FunFam" id="2.30.29.150:FF:000001">
    <property type="entry name" value="Fact complex subunit ssrp1"/>
    <property type="match status" value="1"/>
</dbReference>
<comment type="subcellular location">
    <subcellularLocation>
        <location evidence="10">Nucleus</location>
    </subcellularLocation>
    <subcellularLocation>
        <location evidence="10">Chromosome</location>
    </subcellularLocation>
</comment>
<evidence type="ECO:0000256" key="4">
    <source>
        <dbReference type="ARBA" id="ARBA00022763"/>
    </source>
</evidence>
<keyword evidence="6 10" id="KW-0804">Transcription</keyword>
<dbReference type="SUPFAM" id="SSF50729">
    <property type="entry name" value="PH domain-like"/>
    <property type="match status" value="1"/>
</dbReference>
<evidence type="ECO:0000256" key="11">
    <source>
        <dbReference type="SAM" id="MobiDB-lite"/>
    </source>
</evidence>
<dbReference type="EMBL" id="KQ241602">
    <property type="protein sequence ID" value="KNC87659.1"/>
    <property type="molecule type" value="Genomic_DNA"/>
</dbReference>
<evidence type="ECO:0000256" key="9">
    <source>
        <dbReference type="PROSITE-ProRule" id="PRU00267"/>
    </source>
</evidence>
<dbReference type="AlphaFoldDB" id="A0A0L0GFP0"/>
<dbReference type="PANTHER" id="PTHR45849">
    <property type="entry name" value="FACT COMPLEX SUBUNIT SSRP1"/>
    <property type="match status" value="1"/>
</dbReference>
<feature type="region of interest" description="Disordered" evidence="11">
    <location>
        <begin position="330"/>
        <end position="425"/>
    </location>
</feature>
<feature type="region of interest" description="Disordered" evidence="11">
    <location>
        <begin position="484"/>
        <end position="550"/>
    </location>
</feature>
<keyword evidence="7 10" id="KW-0234">DNA repair</keyword>
<dbReference type="Gene3D" id="2.30.29.30">
    <property type="entry name" value="Pleckstrin-homology domain (PH domain)/Phosphotyrosine-binding domain (PTB)"/>
    <property type="match status" value="1"/>
</dbReference>
<dbReference type="InterPro" id="IPR000969">
    <property type="entry name" value="SSRP1/POB3"/>
</dbReference>
<evidence type="ECO:0000256" key="2">
    <source>
        <dbReference type="ARBA" id="ARBA00022454"/>
    </source>
</evidence>
<dbReference type="eggNOG" id="KOG0526">
    <property type="taxonomic scope" value="Eukaryota"/>
</dbReference>
<evidence type="ECO:0000313" key="13">
    <source>
        <dbReference type="EMBL" id="KNC87659.1"/>
    </source>
</evidence>
<gene>
    <name evidence="13" type="ORF">SARC_00230</name>
</gene>
<organism evidence="13 14">
    <name type="scientific">Sphaeroforma arctica JP610</name>
    <dbReference type="NCBI Taxonomy" id="667725"/>
    <lineage>
        <taxon>Eukaryota</taxon>
        <taxon>Ichthyosporea</taxon>
        <taxon>Ichthyophonida</taxon>
        <taxon>Sphaeroforma</taxon>
    </lineage>
</organism>
<dbReference type="RefSeq" id="XP_014161561.1">
    <property type="nucleotide sequence ID" value="XM_014306086.1"/>
</dbReference>
<feature type="compositionally biased region" description="Basic and acidic residues" evidence="11">
    <location>
        <begin position="484"/>
        <end position="499"/>
    </location>
</feature>
<evidence type="ECO:0000256" key="3">
    <source>
        <dbReference type="ARBA" id="ARBA00022705"/>
    </source>
</evidence>
<dbReference type="GO" id="GO:0042393">
    <property type="term" value="F:histone binding"/>
    <property type="evidence" value="ECO:0007669"/>
    <property type="project" value="TreeGrafter"/>
</dbReference>
<dbReference type="SMART" id="SM00398">
    <property type="entry name" value="HMG"/>
    <property type="match status" value="1"/>
</dbReference>
<accession>A0A0L0GFP0</accession>
<comment type="function">
    <text evidence="10">Component of the FACT complex, a general chromatin factor that acts to reorganize nucleosomes. The FACT complex is involved in multiple processes that require DNA as a template such as mRNA elongation, DNA replication and DNA repair. During transcription elongation the FACT complex acts as a histone chaperone that both destabilizes and restores nucleosomal structure. It facilitates the passage of RNA polymerase II and transcription by promoting the dissociation of one histone H2A-H2B dimer from the nucleosome, then subsequently promotes the reestablishment of the nucleosome following the passage of RNA polymerase II.</text>
</comment>
<evidence type="ECO:0000256" key="6">
    <source>
        <dbReference type="ARBA" id="ARBA00023163"/>
    </source>
</evidence>
<feature type="domain" description="HMG box" evidence="12">
    <location>
        <begin position="419"/>
        <end position="487"/>
    </location>
</feature>
<reference evidence="13 14" key="1">
    <citation type="submission" date="2011-02" db="EMBL/GenBank/DDBJ databases">
        <title>The Genome Sequence of Sphaeroforma arctica JP610.</title>
        <authorList>
            <consortium name="The Broad Institute Genome Sequencing Platform"/>
            <person name="Russ C."/>
            <person name="Cuomo C."/>
            <person name="Young S.K."/>
            <person name="Zeng Q."/>
            <person name="Gargeya S."/>
            <person name="Alvarado L."/>
            <person name="Berlin A."/>
            <person name="Chapman S.B."/>
            <person name="Chen Z."/>
            <person name="Freedman E."/>
            <person name="Gellesch M."/>
            <person name="Goldberg J."/>
            <person name="Griggs A."/>
            <person name="Gujja S."/>
            <person name="Heilman E."/>
            <person name="Heiman D."/>
            <person name="Howarth C."/>
            <person name="Mehta T."/>
            <person name="Neiman D."/>
            <person name="Pearson M."/>
            <person name="Roberts A."/>
            <person name="Saif S."/>
            <person name="Shea T."/>
            <person name="Shenoy N."/>
            <person name="Sisk P."/>
            <person name="Stolte C."/>
            <person name="Sykes S."/>
            <person name="White J."/>
            <person name="Yandava C."/>
            <person name="Burger G."/>
            <person name="Gray M.W."/>
            <person name="Holland P.W.H."/>
            <person name="King N."/>
            <person name="Lang F.B.F."/>
            <person name="Roger A.J."/>
            <person name="Ruiz-Trillo I."/>
            <person name="Haas B."/>
            <person name="Nusbaum C."/>
            <person name="Birren B."/>
        </authorList>
    </citation>
    <scope>NUCLEOTIDE SEQUENCE [LARGE SCALE GENOMIC DNA]</scope>
    <source>
        <strain evidence="13 14">JP610</strain>
    </source>
</reference>
<feature type="compositionally biased region" description="Acidic residues" evidence="11">
    <location>
        <begin position="540"/>
        <end position="550"/>
    </location>
</feature>
<comment type="similarity">
    <text evidence="1 10">Belongs to the SSRP1 family.</text>
</comment>
<dbReference type="Pfam" id="PF21103">
    <property type="entry name" value="PH1_SSRP1-like"/>
    <property type="match status" value="1"/>
</dbReference>
<dbReference type="SUPFAM" id="SSF47095">
    <property type="entry name" value="HMG-box"/>
    <property type="match status" value="1"/>
</dbReference>
<dbReference type="PRINTS" id="PR00887">
    <property type="entry name" value="SSRCOGNITION"/>
</dbReference>
<dbReference type="InterPro" id="IPR024954">
    <property type="entry name" value="SSRP1_DD"/>
</dbReference>
<dbReference type="Proteomes" id="UP000054560">
    <property type="component" value="Unassembled WGS sequence"/>
</dbReference>
<keyword evidence="9" id="KW-0238">DNA-binding</keyword>